<dbReference type="EMBL" id="FNDK01000025">
    <property type="protein sequence ID" value="SDI21150.1"/>
    <property type="molecule type" value="Genomic_DNA"/>
</dbReference>
<dbReference type="InterPro" id="IPR055171">
    <property type="entry name" value="GT-D-like"/>
</dbReference>
<reference evidence="2 3" key="1">
    <citation type="submission" date="2016-10" db="EMBL/GenBank/DDBJ databases">
        <authorList>
            <person name="de Groot N.N."/>
        </authorList>
    </citation>
    <scope>NUCLEOTIDE SEQUENCE [LARGE SCALE GENOMIC DNA]</scope>
    <source>
        <strain evidence="2 3">DSM 21632</strain>
    </source>
</reference>
<dbReference type="STRING" id="568899.SAMN05192534_12522"/>
<dbReference type="NCBIfam" id="NF040628">
    <property type="entry name" value="GT-D_rel"/>
    <property type="match status" value="1"/>
</dbReference>
<accession>A0A1G8IRQ4</accession>
<gene>
    <name evidence="2" type="ORF">SAMN05192534_12522</name>
</gene>
<proteinExistence type="predicted"/>
<organism evidence="2 3">
    <name type="scientific">Alteribacillus persepolensis</name>
    <dbReference type="NCBI Taxonomy" id="568899"/>
    <lineage>
        <taxon>Bacteria</taxon>
        <taxon>Bacillati</taxon>
        <taxon>Bacillota</taxon>
        <taxon>Bacilli</taxon>
        <taxon>Bacillales</taxon>
        <taxon>Bacillaceae</taxon>
        <taxon>Alteribacillus</taxon>
    </lineage>
</organism>
<protein>
    <recommendedName>
        <fullName evidence="1">GT-D fold-like domain-containing protein</fullName>
    </recommendedName>
</protein>
<dbReference type="Proteomes" id="UP000199163">
    <property type="component" value="Unassembled WGS sequence"/>
</dbReference>
<evidence type="ECO:0000313" key="3">
    <source>
        <dbReference type="Proteomes" id="UP000199163"/>
    </source>
</evidence>
<evidence type="ECO:0000259" key="1">
    <source>
        <dbReference type="Pfam" id="PF22882"/>
    </source>
</evidence>
<feature type="domain" description="GT-D fold-like" evidence="1">
    <location>
        <begin position="4"/>
        <end position="226"/>
    </location>
</feature>
<keyword evidence="3" id="KW-1185">Reference proteome</keyword>
<dbReference type="Pfam" id="PF22882">
    <property type="entry name" value="GT-D-like"/>
    <property type="match status" value="1"/>
</dbReference>
<evidence type="ECO:0000313" key="2">
    <source>
        <dbReference type="EMBL" id="SDI21150.1"/>
    </source>
</evidence>
<dbReference type="AlphaFoldDB" id="A0A1G8IRQ4"/>
<dbReference type="InterPro" id="IPR049785">
    <property type="entry name" value="GT-D-like_firm"/>
</dbReference>
<dbReference type="RefSeq" id="WP_091275908.1">
    <property type="nucleotide sequence ID" value="NZ_FNDK01000025.1"/>
</dbReference>
<sequence>MKQLTTEQVIHAIRTAVENKAPLSLVRIGDGENIVLAQQSVWPLKRIYQETWAKKAKKGKKGIFLPDIHLRNHMVKAVKNADIVGLLPNNDQKINAPSYLKRPLTNKIFAHFKLSPKVTCDATVMRECADNKHFWEIFRGKKILVMYEQAELWAEVLKRKYGVNVTMAIPFTHYNQLQSSMKTIQKSKQTFDVALLACGVNSVPLAYEIVRRTGKVAIDFGKPAKFMVLSH</sequence>
<name>A0A1G8IRQ4_9BACI</name>
<dbReference type="OrthoDB" id="2655332at2"/>